<evidence type="ECO:0000313" key="2">
    <source>
        <dbReference type="Ensembl" id="ENSPKIP00000019559.1"/>
    </source>
</evidence>
<protein>
    <submittedName>
        <fullName evidence="2">Biliverdin reductase B</fullName>
    </submittedName>
</protein>
<dbReference type="CDD" id="cd05244">
    <property type="entry name" value="BVR-B_like_SDR_a"/>
    <property type="match status" value="1"/>
</dbReference>
<dbReference type="GO" id="GO:0042602">
    <property type="term" value="F:riboflavin reductase (NADPH) activity"/>
    <property type="evidence" value="ECO:0007669"/>
    <property type="project" value="TreeGrafter"/>
</dbReference>
<dbReference type="PANTHER" id="PTHR43355:SF2">
    <property type="entry name" value="FLAVIN REDUCTASE (NADPH)"/>
    <property type="match status" value="1"/>
</dbReference>
<evidence type="ECO:0000313" key="3">
    <source>
        <dbReference type="Proteomes" id="UP000261540"/>
    </source>
</evidence>
<dbReference type="Pfam" id="PF13460">
    <property type="entry name" value="NAD_binding_10"/>
    <property type="match status" value="1"/>
</dbReference>
<dbReference type="STRING" id="1676925.ENSPKIP00000019559"/>
<dbReference type="AlphaFoldDB" id="A0A3B3RM55"/>
<organism evidence="2 3">
    <name type="scientific">Paramormyrops kingsleyae</name>
    <dbReference type="NCBI Taxonomy" id="1676925"/>
    <lineage>
        <taxon>Eukaryota</taxon>
        <taxon>Metazoa</taxon>
        <taxon>Chordata</taxon>
        <taxon>Craniata</taxon>
        <taxon>Vertebrata</taxon>
        <taxon>Euteleostomi</taxon>
        <taxon>Actinopterygii</taxon>
        <taxon>Neopterygii</taxon>
        <taxon>Teleostei</taxon>
        <taxon>Osteoglossocephala</taxon>
        <taxon>Osteoglossomorpha</taxon>
        <taxon>Osteoglossiformes</taxon>
        <taxon>Mormyridae</taxon>
        <taxon>Paramormyrops</taxon>
    </lineage>
</organism>
<sequence length="236" mass="25761">MQSDQIKLNFDPGGDDMKVAHLTTMLFGVMAGTVKNVAIFGSTGLTGLATLPQAVAAGYNVTVLVRDPSKLPPDHRASRVVVGDVLNKKDVEKTMEGQDAAIIILGTRNDLSPTTVMSEGTRNVLEVMKARGIRKVVACMSSFLLWDRAKVPARLVPVTEDHDRMYRLLKESDLDYVAVMPPHIAGDKPLTENYTATENAVKSRVISKHDLGHFFVKCLSTSDWNMKTVGVSGEYS</sequence>
<dbReference type="Ensembl" id="ENSPKIT00000000155.1">
    <property type="protein sequence ID" value="ENSPKIP00000019559.1"/>
    <property type="gene ID" value="ENSPKIG00000004671.1"/>
</dbReference>
<name>A0A3B3RM55_9TELE</name>
<feature type="domain" description="NAD(P)-binding" evidence="1">
    <location>
        <begin position="41"/>
        <end position="220"/>
    </location>
</feature>
<dbReference type="InterPro" id="IPR016040">
    <property type="entry name" value="NAD(P)-bd_dom"/>
</dbReference>
<proteinExistence type="predicted"/>
<accession>A0A3B3RM55</accession>
<evidence type="ECO:0000259" key="1">
    <source>
        <dbReference type="Pfam" id="PF13460"/>
    </source>
</evidence>
<dbReference type="GO" id="GO:0004074">
    <property type="term" value="F:biliverdin reductase [NAD(P)H] activity"/>
    <property type="evidence" value="ECO:0007669"/>
    <property type="project" value="TreeGrafter"/>
</dbReference>
<dbReference type="SUPFAM" id="SSF51735">
    <property type="entry name" value="NAD(P)-binding Rossmann-fold domains"/>
    <property type="match status" value="1"/>
</dbReference>
<dbReference type="InterPro" id="IPR051606">
    <property type="entry name" value="Polyketide_Oxido-like"/>
</dbReference>
<dbReference type="InterPro" id="IPR036291">
    <property type="entry name" value="NAD(P)-bd_dom_sf"/>
</dbReference>
<reference evidence="2" key="1">
    <citation type="submission" date="2025-08" db="UniProtKB">
        <authorList>
            <consortium name="Ensembl"/>
        </authorList>
    </citation>
    <scope>IDENTIFICATION</scope>
</reference>
<dbReference type="Proteomes" id="UP000261540">
    <property type="component" value="Unplaced"/>
</dbReference>
<dbReference type="PANTHER" id="PTHR43355">
    <property type="entry name" value="FLAVIN REDUCTASE (NADPH)"/>
    <property type="match status" value="1"/>
</dbReference>
<keyword evidence="3" id="KW-1185">Reference proteome</keyword>
<reference evidence="2" key="2">
    <citation type="submission" date="2025-09" db="UniProtKB">
        <authorList>
            <consortium name="Ensembl"/>
        </authorList>
    </citation>
    <scope>IDENTIFICATION</scope>
</reference>
<dbReference type="GeneTree" id="ENSGT00390000014810"/>
<dbReference type="Gene3D" id="3.40.50.720">
    <property type="entry name" value="NAD(P)-binding Rossmann-like Domain"/>
    <property type="match status" value="1"/>
</dbReference>